<dbReference type="InterPro" id="IPR004875">
    <property type="entry name" value="DDE_SF_endonuclease_dom"/>
</dbReference>
<dbReference type="GO" id="GO:0003676">
    <property type="term" value="F:nucleic acid binding"/>
    <property type="evidence" value="ECO:0007669"/>
    <property type="project" value="InterPro"/>
</dbReference>
<dbReference type="Pfam" id="PF03184">
    <property type="entry name" value="DDE_1"/>
    <property type="match status" value="1"/>
</dbReference>
<name>A0A0K8RF00_IXORI</name>
<accession>A0A0K8RF00</accession>
<reference evidence="2" key="1">
    <citation type="submission" date="2012-12" db="EMBL/GenBank/DDBJ databases">
        <title>Identification and characterization of a phenylalanine ammonia-lyase gene family in Isatis indigotica Fort.</title>
        <authorList>
            <person name="Liu Q."/>
            <person name="Chen J."/>
            <person name="Zhou X."/>
            <person name="Di P."/>
            <person name="Xiao Y."/>
            <person name="Xuan H."/>
            <person name="Zhang L."/>
            <person name="Chen W."/>
        </authorList>
    </citation>
    <scope>NUCLEOTIDE SEQUENCE</scope>
    <source>
        <tissue evidence="2">Salivary gland</tissue>
    </source>
</reference>
<feature type="domain" description="DDE-1" evidence="1">
    <location>
        <begin position="4"/>
        <end position="75"/>
    </location>
</feature>
<organism evidence="2">
    <name type="scientific">Ixodes ricinus</name>
    <name type="common">Common tick</name>
    <name type="synonym">Acarus ricinus</name>
    <dbReference type="NCBI Taxonomy" id="34613"/>
    <lineage>
        <taxon>Eukaryota</taxon>
        <taxon>Metazoa</taxon>
        <taxon>Ecdysozoa</taxon>
        <taxon>Arthropoda</taxon>
        <taxon>Chelicerata</taxon>
        <taxon>Arachnida</taxon>
        <taxon>Acari</taxon>
        <taxon>Parasitiformes</taxon>
        <taxon>Ixodida</taxon>
        <taxon>Ixodoidea</taxon>
        <taxon>Ixodidae</taxon>
        <taxon>Ixodinae</taxon>
        <taxon>Ixodes</taxon>
    </lineage>
</organism>
<dbReference type="AlphaFoldDB" id="A0A0K8RF00"/>
<evidence type="ECO:0000259" key="1">
    <source>
        <dbReference type="Pfam" id="PF03184"/>
    </source>
</evidence>
<dbReference type="EMBL" id="GADI01004355">
    <property type="protein sequence ID" value="JAA69453.1"/>
    <property type="molecule type" value="mRNA"/>
</dbReference>
<sequence length="85" mass="9923">MLARRFTLVLEAFWGHNTKEVKTRLADGTTNLIMIPRGMTPVLQPMDVCLNKPFKAHVKRMYTEWIAEEEYDITPTGRIRKADMQ</sequence>
<protein>
    <submittedName>
        <fullName evidence="2">Putative pogo family transposase</fullName>
    </submittedName>
</protein>
<evidence type="ECO:0000313" key="2">
    <source>
        <dbReference type="EMBL" id="JAA69453.1"/>
    </source>
</evidence>
<proteinExistence type="evidence at transcript level"/>